<dbReference type="Proteomes" id="UP001279734">
    <property type="component" value="Unassembled WGS sequence"/>
</dbReference>
<dbReference type="AlphaFoldDB" id="A0AAD3XZQ8"/>
<accession>A0AAD3XZQ8</accession>
<gene>
    <name evidence="1" type="ORF">Nepgr_024103</name>
</gene>
<proteinExistence type="predicted"/>
<organism evidence="1 2">
    <name type="scientific">Nepenthes gracilis</name>
    <name type="common">Slender pitcher plant</name>
    <dbReference type="NCBI Taxonomy" id="150966"/>
    <lineage>
        <taxon>Eukaryota</taxon>
        <taxon>Viridiplantae</taxon>
        <taxon>Streptophyta</taxon>
        <taxon>Embryophyta</taxon>
        <taxon>Tracheophyta</taxon>
        <taxon>Spermatophyta</taxon>
        <taxon>Magnoliopsida</taxon>
        <taxon>eudicotyledons</taxon>
        <taxon>Gunneridae</taxon>
        <taxon>Pentapetalae</taxon>
        <taxon>Caryophyllales</taxon>
        <taxon>Nepenthaceae</taxon>
        <taxon>Nepenthes</taxon>
    </lineage>
</organism>
<keyword evidence="2" id="KW-1185">Reference proteome</keyword>
<comment type="caution">
    <text evidence="1">The sequence shown here is derived from an EMBL/GenBank/DDBJ whole genome shotgun (WGS) entry which is preliminary data.</text>
</comment>
<protein>
    <submittedName>
        <fullName evidence="1">Uncharacterized protein</fullName>
    </submittedName>
</protein>
<name>A0AAD3XZQ8_NEPGR</name>
<sequence length="105" mass="12007">MAIQFPYELCMNTHEKFDHATLVEIPAKAHVNADQIASCHFNSNILVDTDDHEAKVPKLIKLHQAILIPTVQLVEMITRQNVPMLIKLHQAVLIPTFQLVEMIMR</sequence>
<reference evidence="1" key="1">
    <citation type="submission" date="2023-05" db="EMBL/GenBank/DDBJ databases">
        <title>Nepenthes gracilis genome sequencing.</title>
        <authorList>
            <person name="Fukushima K."/>
        </authorList>
    </citation>
    <scope>NUCLEOTIDE SEQUENCE</scope>
    <source>
        <strain evidence="1">SING2019-196</strain>
    </source>
</reference>
<evidence type="ECO:0000313" key="2">
    <source>
        <dbReference type="Proteomes" id="UP001279734"/>
    </source>
</evidence>
<evidence type="ECO:0000313" key="1">
    <source>
        <dbReference type="EMBL" id="GMH22260.1"/>
    </source>
</evidence>
<dbReference type="EMBL" id="BSYO01000024">
    <property type="protein sequence ID" value="GMH22260.1"/>
    <property type="molecule type" value="Genomic_DNA"/>
</dbReference>